<feature type="transmembrane region" description="Helical" evidence="7">
    <location>
        <begin position="271"/>
        <end position="289"/>
    </location>
</feature>
<evidence type="ECO:0000313" key="10">
    <source>
        <dbReference type="Proteomes" id="UP000234237"/>
    </source>
</evidence>
<evidence type="ECO:0000256" key="2">
    <source>
        <dbReference type="ARBA" id="ARBA00007362"/>
    </source>
</evidence>
<feature type="domain" description="EamA" evidence="8">
    <location>
        <begin position="152"/>
        <end position="286"/>
    </location>
</feature>
<evidence type="ECO:0000256" key="6">
    <source>
        <dbReference type="ARBA" id="ARBA00023136"/>
    </source>
</evidence>
<sequence length="302" mass="33946">MLFLAYSIMCFIFGTVFLFTKVGLALGWTPFLFAGIRFTLAGLIVTFIVFIIKKENINSIATVKDQLRIVLIGVFMTGIPFAAVYWSLQYLDSGTVAVLVATGPFFIYIIETCRKKTRIRKYHFIGISLCSVGILFLSLPNMGIIHDKKGILAILFLLISEVFFAIGSLKTKDMLAEKNDSFSLNGFQMFYGGLFLLLMEFFHYQPTEIPTTIDSLLILIYFIFVASILSHSIYYWLIKKTNAFIPSTQSYVTPLLALAMGSIYLGESLSLLKIASSLLIIMGLLSFNYNNLKNHIKNINKG</sequence>
<accession>A0A2K9IWJ5</accession>
<evidence type="ECO:0000256" key="4">
    <source>
        <dbReference type="ARBA" id="ARBA00022692"/>
    </source>
</evidence>
<evidence type="ECO:0000313" key="9">
    <source>
        <dbReference type="EMBL" id="AUJ24128.1"/>
    </source>
</evidence>
<feature type="transmembrane region" description="Helical" evidence="7">
    <location>
        <begin position="122"/>
        <end position="139"/>
    </location>
</feature>
<evidence type="ECO:0000256" key="7">
    <source>
        <dbReference type="SAM" id="Phobius"/>
    </source>
</evidence>
<dbReference type="InterPro" id="IPR000620">
    <property type="entry name" value="EamA_dom"/>
</dbReference>
<keyword evidence="6 7" id="KW-0472">Membrane</keyword>
<proteinExistence type="inferred from homology"/>
<feature type="transmembrane region" description="Helical" evidence="7">
    <location>
        <begin position="94"/>
        <end position="110"/>
    </location>
</feature>
<dbReference type="PANTHER" id="PTHR32322">
    <property type="entry name" value="INNER MEMBRANE TRANSPORTER"/>
    <property type="match status" value="1"/>
</dbReference>
<dbReference type="AlphaFoldDB" id="A0A2K9IWJ5"/>
<keyword evidence="3" id="KW-1003">Cell membrane</keyword>
<reference evidence="10" key="1">
    <citation type="submission" date="2016-11" db="EMBL/GenBank/DDBJ databases">
        <title>Complete genome sequence of Virgibacillus pantothenticus 21D, a halophilic bacterium isolated from the deep hypersaline anoxic basin Discovery in the Mediterranean Sea.</title>
        <authorList>
            <person name="Zeaiter Z."/>
            <person name="Booth J.M."/>
            <person name="Prosdocimi E.M."/>
            <person name="Mapelli F."/>
            <person name="Fusi M."/>
            <person name="Daffonchio D."/>
            <person name="Borin S."/>
            <person name="Crotti E."/>
        </authorList>
    </citation>
    <scope>NUCLEOTIDE SEQUENCE [LARGE SCALE GENOMIC DNA]</scope>
    <source>
        <strain evidence="10">21D</strain>
    </source>
</reference>
<dbReference type="GO" id="GO:0005886">
    <property type="term" value="C:plasma membrane"/>
    <property type="evidence" value="ECO:0007669"/>
    <property type="project" value="UniProtKB-SubCell"/>
</dbReference>
<comment type="subcellular location">
    <subcellularLocation>
        <location evidence="1">Cell membrane</location>
        <topology evidence="1">Multi-pass membrane protein</topology>
    </subcellularLocation>
</comment>
<evidence type="ECO:0000256" key="5">
    <source>
        <dbReference type="ARBA" id="ARBA00022989"/>
    </source>
</evidence>
<feature type="transmembrane region" description="Helical" evidence="7">
    <location>
        <begin position="151"/>
        <end position="170"/>
    </location>
</feature>
<feature type="transmembrane region" description="Helical" evidence="7">
    <location>
        <begin position="249"/>
        <end position="265"/>
    </location>
</feature>
<feature type="transmembrane region" description="Helical" evidence="7">
    <location>
        <begin position="67"/>
        <end position="88"/>
    </location>
</feature>
<evidence type="ECO:0000259" key="8">
    <source>
        <dbReference type="Pfam" id="PF00892"/>
    </source>
</evidence>
<dbReference type="Pfam" id="PF00892">
    <property type="entry name" value="EamA"/>
    <property type="match status" value="2"/>
</dbReference>
<dbReference type="EMBL" id="CP018622">
    <property type="protein sequence ID" value="AUJ24128.1"/>
    <property type="molecule type" value="Genomic_DNA"/>
</dbReference>
<dbReference type="InterPro" id="IPR037185">
    <property type="entry name" value="EmrE-like"/>
</dbReference>
<protein>
    <submittedName>
        <fullName evidence="9">Putative inner membrane transporter yiJE</fullName>
    </submittedName>
</protein>
<name>A0A2K9IWJ5_9BACI</name>
<feature type="transmembrane region" description="Helical" evidence="7">
    <location>
        <begin position="216"/>
        <end position="237"/>
    </location>
</feature>
<dbReference type="RefSeq" id="WP_101932893.1">
    <property type="nucleotide sequence ID" value="NZ_CP018622.1"/>
</dbReference>
<dbReference type="SUPFAM" id="SSF103481">
    <property type="entry name" value="Multidrug resistance efflux transporter EmrE"/>
    <property type="match status" value="2"/>
</dbReference>
<dbReference type="InterPro" id="IPR050638">
    <property type="entry name" value="AA-Vitamin_Transporters"/>
</dbReference>
<dbReference type="PANTHER" id="PTHR32322:SF18">
    <property type="entry name" value="S-ADENOSYLMETHIONINE_S-ADENOSYLHOMOCYSTEINE TRANSPORTER"/>
    <property type="match status" value="1"/>
</dbReference>
<feature type="domain" description="EamA" evidence="8">
    <location>
        <begin position="7"/>
        <end position="138"/>
    </location>
</feature>
<evidence type="ECO:0000256" key="3">
    <source>
        <dbReference type="ARBA" id="ARBA00022475"/>
    </source>
</evidence>
<feature type="transmembrane region" description="Helical" evidence="7">
    <location>
        <begin position="28"/>
        <end position="52"/>
    </location>
</feature>
<keyword evidence="4 7" id="KW-0812">Transmembrane</keyword>
<keyword evidence="5 7" id="KW-1133">Transmembrane helix</keyword>
<comment type="similarity">
    <text evidence="2">Belongs to the EamA transporter family.</text>
</comment>
<gene>
    <name evidence="9" type="primary">yijE_2</name>
    <name evidence="9" type="ORF">A21D_01016</name>
</gene>
<evidence type="ECO:0000256" key="1">
    <source>
        <dbReference type="ARBA" id="ARBA00004651"/>
    </source>
</evidence>
<feature type="transmembrane region" description="Helical" evidence="7">
    <location>
        <begin position="182"/>
        <end position="204"/>
    </location>
</feature>
<dbReference type="KEGG" id="vpn:A21D_01016"/>
<dbReference type="Proteomes" id="UP000234237">
    <property type="component" value="Chromosome"/>
</dbReference>
<organism evidence="9 10">
    <name type="scientific">Virgibacillus dokdonensis</name>
    <dbReference type="NCBI Taxonomy" id="302167"/>
    <lineage>
        <taxon>Bacteria</taxon>
        <taxon>Bacillati</taxon>
        <taxon>Bacillota</taxon>
        <taxon>Bacilli</taxon>
        <taxon>Bacillales</taxon>
        <taxon>Bacillaceae</taxon>
        <taxon>Virgibacillus</taxon>
    </lineage>
</organism>